<sequence length="228" mass="26324">MNQLKIDYSIFSRELVRLVQEDFGVQWNFESVNIGVRGVTCHDDGFVRLNNDAFNEYNDRLWKIEVGGKSWNSWRVTCDPGRILKSQELKYLNPEGEARVISSLKSKKIYRHKPGYHNGHQALIQSGTFLALRDKNKDFKWNKLDKQSEAHGINIHSSGSKKGTVDLSSVGCTVFYSGWADSEWNSYIVPIYAEGEKKPKAWEGFPYIVYDQEEVFDRIYKKLNRSAA</sequence>
<name>A0A4R9GWW6_9LEPT</name>
<dbReference type="RefSeq" id="WP_135776006.1">
    <property type="nucleotide sequence ID" value="NZ_RQEY01000024.1"/>
</dbReference>
<gene>
    <name evidence="1" type="ORF">EHO65_18385</name>
</gene>
<organism evidence="1 2">
    <name type="scientific">Leptospira andrefontaineae</name>
    <dbReference type="NCBI Taxonomy" id="2484976"/>
    <lineage>
        <taxon>Bacteria</taxon>
        <taxon>Pseudomonadati</taxon>
        <taxon>Spirochaetota</taxon>
        <taxon>Spirochaetia</taxon>
        <taxon>Leptospirales</taxon>
        <taxon>Leptospiraceae</taxon>
        <taxon>Leptospira</taxon>
    </lineage>
</organism>
<comment type="caution">
    <text evidence="1">The sequence shown here is derived from an EMBL/GenBank/DDBJ whole genome shotgun (WGS) entry which is preliminary data.</text>
</comment>
<dbReference type="Proteomes" id="UP000298097">
    <property type="component" value="Unassembled WGS sequence"/>
</dbReference>
<proteinExistence type="predicted"/>
<evidence type="ECO:0000313" key="2">
    <source>
        <dbReference type="Proteomes" id="UP000298097"/>
    </source>
</evidence>
<evidence type="ECO:0000313" key="1">
    <source>
        <dbReference type="EMBL" id="TGK36269.1"/>
    </source>
</evidence>
<keyword evidence="2" id="KW-1185">Reference proteome</keyword>
<dbReference type="EMBL" id="RQEY01000024">
    <property type="protein sequence ID" value="TGK36269.1"/>
    <property type="molecule type" value="Genomic_DNA"/>
</dbReference>
<protein>
    <submittedName>
        <fullName evidence="1">Uncharacterized protein</fullName>
    </submittedName>
</protein>
<dbReference type="AlphaFoldDB" id="A0A4R9GWW6"/>
<reference evidence="1" key="1">
    <citation type="journal article" date="2019" name="PLoS Negl. Trop. Dis.">
        <title>Revisiting the worldwide diversity of Leptospira species in the environment.</title>
        <authorList>
            <person name="Vincent A.T."/>
            <person name="Schiettekatte O."/>
            <person name="Bourhy P."/>
            <person name="Veyrier F.J."/>
            <person name="Picardeau M."/>
        </authorList>
    </citation>
    <scope>NUCLEOTIDE SEQUENCE [LARGE SCALE GENOMIC DNA]</scope>
    <source>
        <strain evidence="1">201800301</strain>
    </source>
</reference>
<dbReference type="OrthoDB" id="324356at2"/>
<accession>A0A4R9GWW6</accession>